<protein>
    <submittedName>
        <fullName evidence="1">Uncharacterized protein</fullName>
    </submittedName>
</protein>
<accession>A0A370GY36</accession>
<dbReference type="RefSeq" id="WP_068030032.1">
    <property type="nucleotide sequence ID" value="NZ_QQAZ01000008.1"/>
</dbReference>
<dbReference type="Proteomes" id="UP000255355">
    <property type="component" value="Unassembled WGS sequence"/>
</dbReference>
<comment type="caution">
    <text evidence="1">The sequence shown here is derived from an EMBL/GenBank/DDBJ whole genome shotgun (WGS) entry which is preliminary data.</text>
</comment>
<reference evidence="1 2" key="1">
    <citation type="submission" date="2018-07" db="EMBL/GenBank/DDBJ databases">
        <title>Genomic Encyclopedia of Type Strains, Phase IV (KMG-IV): sequencing the most valuable type-strain genomes for metagenomic binning, comparative biology and taxonomic classification.</title>
        <authorList>
            <person name="Goeker M."/>
        </authorList>
    </citation>
    <scope>NUCLEOTIDE SEQUENCE [LARGE SCALE GENOMIC DNA]</scope>
    <source>
        <strain evidence="1 2">DSM 44952</strain>
    </source>
</reference>
<name>A0A370GY36_9NOCA</name>
<proteinExistence type="predicted"/>
<organism evidence="1 2">
    <name type="scientific">Nocardia mexicana</name>
    <dbReference type="NCBI Taxonomy" id="279262"/>
    <lineage>
        <taxon>Bacteria</taxon>
        <taxon>Bacillati</taxon>
        <taxon>Actinomycetota</taxon>
        <taxon>Actinomycetes</taxon>
        <taxon>Mycobacteriales</taxon>
        <taxon>Nocardiaceae</taxon>
        <taxon>Nocardia</taxon>
    </lineage>
</organism>
<gene>
    <name evidence="1" type="ORF">DFR68_108232</name>
</gene>
<evidence type="ECO:0000313" key="1">
    <source>
        <dbReference type="EMBL" id="RDI48399.1"/>
    </source>
</evidence>
<dbReference type="AlphaFoldDB" id="A0A370GY36"/>
<evidence type="ECO:0000313" key="2">
    <source>
        <dbReference type="Proteomes" id="UP000255355"/>
    </source>
</evidence>
<dbReference type="OrthoDB" id="4551520at2"/>
<dbReference type="EMBL" id="QQAZ01000008">
    <property type="protein sequence ID" value="RDI48399.1"/>
    <property type="molecule type" value="Genomic_DNA"/>
</dbReference>
<keyword evidence="2" id="KW-1185">Reference proteome</keyword>
<dbReference type="STRING" id="1210089.GCA_001613165_07018"/>
<sequence>MPHDSNPPAEPVLVSLSVPPKPSVGLVEGLVRAPSAVSDAPLLDGAAPDSQVAAFLAGAAHADTGFVARAASGERALALVAATAAALCGEDIAAALRDPDIEFLRGLKPPAVQALREVLLAVESDNPREVARTLAVLAPDIAQTPGPPPTPR</sequence>